<keyword evidence="10 13" id="KW-0472">Membrane</keyword>
<evidence type="ECO:0000259" key="14">
    <source>
        <dbReference type="PROSITE" id="PS51098"/>
    </source>
</evidence>
<dbReference type="PROSITE" id="PS51103">
    <property type="entry name" value="PTS_EIIC_TYPE_1"/>
    <property type="match status" value="1"/>
</dbReference>
<dbReference type="OrthoDB" id="5081762at2"/>
<dbReference type="PROSITE" id="PS51098">
    <property type="entry name" value="PTS_EIIB_TYPE_1"/>
    <property type="match status" value="1"/>
</dbReference>
<evidence type="ECO:0000256" key="2">
    <source>
        <dbReference type="ARBA" id="ARBA00022448"/>
    </source>
</evidence>
<feature type="transmembrane region" description="Helical" evidence="13">
    <location>
        <begin position="282"/>
        <end position="303"/>
    </location>
</feature>
<keyword evidence="17" id="KW-1185">Reference proteome</keyword>
<dbReference type="PANTHER" id="PTHR30175">
    <property type="entry name" value="PHOSPHOTRANSFERASE SYSTEM TRANSPORT PROTEIN"/>
    <property type="match status" value="1"/>
</dbReference>
<keyword evidence="8" id="KW-0418">Kinase</keyword>
<keyword evidence="9 13" id="KW-1133">Transmembrane helix</keyword>
<evidence type="ECO:0000313" key="17">
    <source>
        <dbReference type="Proteomes" id="UP000273158"/>
    </source>
</evidence>
<dbReference type="InterPro" id="IPR003352">
    <property type="entry name" value="PTS_EIIC"/>
</dbReference>
<dbReference type="GO" id="GO:0090589">
    <property type="term" value="F:protein-phosphocysteine-trehalose phosphotransferase system transporter activity"/>
    <property type="evidence" value="ECO:0007669"/>
    <property type="project" value="TreeGrafter"/>
</dbReference>
<dbReference type="AlphaFoldDB" id="A0A498BRT4"/>
<dbReference type="Proteomes" id="UP000273158">
    <property type="component" value="Unassembled WGS sequence"/>
</dbReference>
<evidence type="ECO:0000313" key="16">
    <source>
        <dbReference type="EMBL" id="RLK46694.1"/>
    </source>
</evidence>
<comment type="caution">
    <text evidence="16">The sequence shown here is derived from an EMBL/GenBank/DDBJ whole genome shotgun (WGS) entry which is preliminary data.</text>
</comment>
<dbReference type="PROSITE" id="PS01035">
    <property type="entry name" value="PTS_EIIB_TYPE_1_CYS"/>
    <property type="match status" value="1"/>
</dbReference>
<feature type="domain" description="PTS EIIB type-1" evidence="14">
    <location>
        <begin position="3"/>
        <end position="86"/>
    </location>
</feature>
<feature type="active site" description="Phosphocysteine intermediate; for EIIB activity" evidence="11">
    <location>
        <position position="25"/>
    </location>
</feature>
<dbReference type="SUPFAM" id="SSF55604">
    <property type="entry name" value="Glucose permease domain IIB"/>
    <property type="match status" value="1"/>
</dbReference>
<keyword evidence="2" id="KW-0813">Transport</keyword>
<dbReference type="GO" id="GO:0009401">
    <property type="term" value="P:phosphoenolpyruvate-dependent sugar phosphotransferase system"/>
    <property type="evidence" value="ECO:0007669"/>
    <property type="project" value="UniProtKB-KW"/>
</dbReference>
<dbReference type="RefSeq" id="WP_121061227.1">
    <property type="nucleotide sequence ID" value="NZ_RCDB01000004.1"/>
</dbReference>
<dbReference type="EMBL" id="RCDB01000004">
    <property type="protein sequence ID" value="RLK46694.1"/>
    <property type="molecule type" value="Genomic_DNA"/>
</dbReference>
<dbReference type="InterPro" id="IPR036878">
    <property type="entry name" value="Glu_permease_IIB"/>
</dbReference>
<protein>
    <submittedName>
        <fullName evidence="16">PTS system sucrose-specific IIC component</fullName>
    </submittedName>
</protein>
<proteinExistence type="predicted"/>
<keyword evidence="7 13" id="KW-0812">Transmembrane</keyword>
<gene>
    <name evidence="16" type="ORF">C7474_2879</name>
</gene>
<feature type="domain" description="PTS EIIC type-1" evidence="15">
    <location>
        <begin position="143"/>
        <end position="500"/>
    </location>
</feature>
<dbReference type="InterPro" id="IPR013013">
    <property type="entry name" value="PTS_EIIC_1"/>
</dbReference>
<feature type="transmembrane region" description="Helical" evidence="13">
    <location>
        <begin position="173"/>
        <end position="198"/>
    </location>
</feature>
<feature type="transmembrane region" description="Helical" evidence="13">
    <location>
        <begin position="470"/>
        <end position="487"/>
    </location>
</feature>
<evidence type="ECO:0000256" key="5">
    <source>
        <dbReference type="ARBA" id="ARBA00022679"/>
    </source>
</evidence>
<evidence type="ECO:0000256" key="12">
    <source>
        <dbReference type="SAM" id="MobiDB-lite"/>
    </source>
</evidence>
<dbReference type="GO" id="GO:0016301">
    <property type="term" value="F:kinase activity"/>
    <property type="evidence" value="ECO:0007669"/>
    <property type="project" value="UniProtKB-KW"/>
</dbReference>
<dbReference type="Pfam" id="PF02378">
    <property type="entry name" value="PTS_EIIC"/>
    <property type="match status" value="1"/>
</dbReference>
<evidence type="ECO:0000256" key="8">
    <source>
        <dbReference type="ARBA" id="ARBA00022777"/>
    </source>
</evidence>
<keyword evidence="4" id="KW-0762">Sugar transport</keyword>
<evidence type="ECO:0000256" key="13">
    <source>
        <dbReference type="SAM" id="Phobius"/>
    </source>
</evidence>
<sequence length="513" mass="51600">MQEEIAAGILQALGGAQNIVVATHCATRLRITLADGDRAAPEDVARVHGVLGVARSGDQIQVVVGPGAVAAVHADFQRRVAEGARPAPAPSHDAPVDASPEPDRAGDLDSHRIHVSRPRRAARTILAPVHLLIDIITPLLPVFVAGGLLLALHNLISAPRIFGADAVITVLPWFSGPAALIGIIGTGVFALLPVLIGFSAASRFGASPYLGAAMGASLVAAPFIVDSGAFPALRLQGGGSWTLAGIDVLGVDYRGSVVPVIVVAAVLAAIERGLRQSLRGAASFLFVPMLTLLFTGALAFLVIGPAARLLGDAFATLISTVYHASGLLGGALIGALYPLLVVTGLHQSLVSLELGLIAGGGSFIFPVAGVANLAQAGACFAVALLARRGSRLRAIAGAAGVPASFGIAEPAVFGVNLRLQFPFVIAVASSAVGGALLATGDVEAVALGAAGVLGFASITPGLGVRYLACVVLTSAIAFAATCVWGVFRRPPLLVASDAFVPADPPGRGGTLGV</sequence>
<feature type="transmembrane region" description="Helical" evidence="13">
    <location>
        <begin position="253"/>
        <end position="270"/>
    </location>
</feature>
<evidence type="ECO:0000256" key="10">
    <source>
        <dbReference type="ARBA" id="ARBA00023136"/>
    </source>
</evidence>
<dbReference type="InterPro" id="IPR001996">
    <property type="entry name" value="PTS_IIB_1"/>
</dbReference>
<feature type="transmembrane region" description="Helical" evidence="13">
    <location>
        <begin position="125"/>
        <end position="153"/>
    </location>
</feature>
<dbReference type="Gene3D" id="3.30.1360.60">
    <property type="entry name" value="Glucose permease domain IIB"/>
    <property type="match status" value="1"/>
</dbReference>
<evidence type="ECO:0000256" key="3">
    <source>
        <dbReference type="ARBA" id="ARBA00022475"/>
    </source>
</evidence>
<feature type="transmembrane region" description="Helical" evidence="13">
    <location>
        <begin position="445"/>
        <end position="464"/>
    </location>
</feature>
<feature type="transmembrane region" description="Helical" evidence="13">
    <location>
        <begin position="392"/>
        <end position="413"/>
    </location>
</feature>
<dbReference type="GO" id="GO:0015771">
    <property type="term" value="P:trehalose transport"/>
    <property type="evidence" value="ECO:0007669"/>
    <property type="project" value="TreeGrafter"/>
</dbReference>
<name>A0A498BRT4_9MICO</name>
<organism evidence="16 17">
    <name type="scientific">Microbacterium telephonicum</name>
    <dbReference type="NCBI Taxonomy" id="1714841"/>
    <lineage>
        <taxon>Bacteria</taxon>
        <taxon>Bacillati</taxon>
        <taxon>Actinomycetota</taxon>
        <taxon>Actinomycetes</taxon>
        <taxon>Micrococcales</taxon>
        <taxon>Microbacteriaceae</taxon>
        <taxon>Microbacterium</taxon>
    </lineage>
</organism>
<evidence type="ECO:0000256" key="9">
    <source>
        <dbReference type="ARBA" id="ARBA00022989"/>
    </source>
</evidence>
<feature type="transmembrane region" description="Helical" evidence="13">
    <location>
        <begin position="210"/>
        <end position="233"/>
    </location>
</feature>
<keyword evidence="6" id="KW-0598">Phosphotransferase system</keyword>
<feature type="region of interest" description="Disordered" evidence="12">
    <location>
        <begin position="81"/>
        <end position="113"/>
    </location>
</feature>
<evidence type="ECO:0000256" key="6">
    <source>
        <dbReference type="ARBA" id="ARBA00022683"/>
    </source>
</evidence>
<evidence type="ECO:0000256" key="11">
    <source>
        <dbReference type="PROSITE-ProRule" id="PRU00421"/>
    </source>
</evidence>
<evidence type="ECO:0000256" key="4">
    <source>
        <dbReference type="ARBA" id="ARBA00022597"/>
    </source>
</evidence>
<accession>A0A498BRT4</accession>
<evidence type="ECO:0000256" key="1">
    <source>
        <dbReference type="ARBA" id="ARBA00004651"/>
    </source>
</evidence>
<reference evidence="16 17" key="1">
    <citation type="journal article" date="2015" name="Stand. Genomic Sci.">
        <title>Genomic Encyclopedia of Bacterial and Archaeal Type Strains, Phase III: the genomes of soil and plant-associated and newly described type strains.</title>
        <authorList>
            <person name="Whitman W.B."/>
            <person name="Woyke T."/>
            <person name="Klenk H.P."/>
            <person name="Zhou Y."/>
            <person name="Lilburn T.G."/>
            <person name="Beck B.J."/>
            <person name="De Vos P."/>
            <person name="Vandamme P."/>
            <person name="Eisen J.A."/>
            <person name="Garrity G."/>
            <person name="Hugenholtz P."/>
            <person name="Kyrpides N.C."/>
        </authorList>
    </citation>
    <scope>NUCLEOTIDE SEQUENCE [LARGE SCALE GENOMIC DNA]</scope>
    <source>
        <strain evidence="16 17">S2T63</strain>
    </source>
</reference>
<dbReference type="PANTHER" id="PTHR30175:SF1">
    <property type="entry name" value="PTS SYSTEM ARBUTIN-, CELLOBIOSE-, AND SALICIN-SPECIFIC EIIBC COMPONENT-RELATED"/>
    <property type="match status" value="1"/>
</dbReference>
<feature type="compositionally biased region" description="Basic and acidic residues" evidence="12">
    <location>
        <begin position="101"/>
        <end position="112"/>
    </location>
</feature>
<dbReference type="InterPro" id="IPR050558">
    <property type="entry name" value="PTS_Sugar-Specific_Components"/>
</dbReference>
<dbReference type="Pfam" id="PF00367">
    <property type="entry name" value="PTS_EIIB"/>
    <property type="match status" value="1"/>
</dbReference>
<dbReference type="InterPro" id="IPR018113">
    <property type="entry name" value="PTrfase_EIIB_Cys"/>
</dbReference>
<dbReference type="CDD" id="cd00212">
    <property type="entry name" value="PTS_IIB_glc"/>
    <property type="match status" value="1"/>
</dbReference>
<evidence type="ECO:0000256" key="7">
    <source>
        <dbReference type="ARBA" id="ARBA00022692"/>
    </source>
</evidence>
<dbReference type="GO" id="GO:0005886">
    <property type="term" value="C:plasma membrane"/>
    <property type="evidence" value="ECO:0007669"/>
    <property type="project" value="UniProtKB-SubCell"/>
</dbReference>
<keyword evidence="3" id="KW-1003">Cell membrane</keyword>
<comment type="subcellular location">
    <subcellularLocation>
        <location evidence="1">Cell membrane</location>
        <topology evidence="1">Multi-pass membrane protein</topology>
    </subcellularLocation>
</comment>
<keyword evidence="5" id="KW-0808">Transferase</keyword>
<evidence type="ECO:0000259" key="15">
    <source>
        <dbReference type="PROSITE" id="PS51103"/>
    </source>
</evidence>
<dbReference type="GO" id="GO:0008982">
    <property type="term" value="F:protein-N(PI)-phosphohistidine-sugar phosphotransferase activity"/>
    <property type="evidence" value="ECO:0007669"/>
    <property type="project" value="InterPro"/>
</dbReference>
<feature type="transmembrane region" description="Helical" evidence="13">
    <location>
        <begin position="419"/>
        <end position="438"/>
    </location>
</feature>